<dbReference type="RefSeq" id="WP_073374636.1">
    <property type="nucleotide sequence ID" value="NZ_FQZK01000001.1"/>
</dbReference>
<dbReference type="NCBIfam" id="TIGR00715">
    <property type="entry name" value="precor6x_red"/>
    <property type="match status" value="1"/>
</dbReference>
<name>A0A1M6C9K6_9ACTN</name>
<dbReference type="OrthoDB" id="5183775at2"/>
<keyword evidence="5" id="KW-1185">Reference proteome</keyword>
<dbReference type="InterPro" id="IPR003723">
    <property type="entry name" value="Precorrin-6x_reduct"/>
</dbReference>
<dbReference type="STRING" id="758803.SAMN05421803_101633"/>
<dbReference type="GO" id="GO:0009236">
    <property type="term" value="P:cobalamin biosynthetic process"/>
    <property type="evidence" value="ECO:0007669"/>
    <property type="project" value="UniProtKB-UniPathway"/>
</dbReference>
<dbReference type="PANTHER" id="PTHR36925:SF1">
    <property type="entry name" value="COBALT-PRECORRIN-6A REDUCTASE"/>
    <property type="match status" value="1"/>
</dbReference>
<keyword evidence="3" id="KW-0560">Oxidoreductase</keyword>
<protein>
    <submittedName>
        <fullName evidence="4">Precorrin-6A/cobalt-precorrin-6A reductase</fullName>
    </submittedName>
</protein>
<dbReference type="PANTHER" id="PTHR36925">
    <property type="entry name" value="COBALT-PRECORRIN-6A REDUCTASE"/>
    <property type="match status" value="1"/>
</dbReference>
<keyword evidence="2" id="KW-0169">Cobalamin biosynthesis</keyword>
<dbReference type="NCBIfam" id="NF005968">
    <property type="entry name" value="PRK08057.1-2"/>
    <property type="match status" value="1"/>
</dbReference>
<gene>
    <name evidence="4" type="ORF">SAMN05421803_101633</name>
</gene>
<proteinExistence type="predicted"/>
<reference evidence="4 5" key="1">
    <citation type="submission" date="2016-11" db="EMBL/GenBank/DDBJ databases">
        <authorList>
            <person name="Jaros S."/>
            <person name="Januszkiewicz K."/>
            <person name="Wedrychowicz H."/>
        </authorList>
    </citation>
    <scope>NUCLEOTIDE SEQUENCE [LARGE SCALE GENOMIC DNA]</scope>
    <source>
        <strain evidence="4 5">CGMCC 4.5723</strain>
    </source>
</reference>
<evidence type="ECO:0000313" key="4">
    <source>
        <dbReference type="EMBL" id="SHI57712.1"/>
    </source>
</evidence>
<dbReference type="EMBL" id="FQZK01000001">
    <property type="protein sequence ID" value="SHI57712.1"/>
    <property type="molecule type" value="Genomic_DNA"/>
</dbReference>
<dbReference type="AlphaFoldDB" id="A0A1M6C9K6"/>
<evidence type="ECO:0000256" key="2">
    <source>
        <dbReference type="ARBA" id="ARBA00022573"/>
    </source>
</evidence>
<comment type="pathway">
    <text evidence="1">Cofactor biosynthesis; adenosylcobalamin biosynthesis.</text>
</comment>
<accession>A0A1M6C9K6</accession>
<dbReference type="Pfam" id="PF02571">
    <property type="entry name" value="CbiJ"/>
    <property type="match status" value="1"/>
</dbReference>
<evidence type="ECO:0000313" key="5">
    <source>
        <dbReference type="Proteomes" id="UP000184452"/>
    </source>
</evidence>
<sequence length="239" mass="24995">MRLLLLGGTSEARELAALLVEAGVDVTSSLAGRVARPRLPVGRVRVGGFGGVAGLREALAGYDAVVDATHPFALGMSANAAAACTGLPLLRLERPGWDPEPGWHHAGTHGEAALTAARLGSRPFLTVGRQELDRFVPALGGHPVLARVVDAPEQEPPPSWRLVTGRGPYTLEGERELMAGHGADVLVTKNSGGSYTRPKLEAARLLGVPVVVVRRPPGPGNVPTVHDVASALDWVRRLG</sequence>
<dbReference type="Proteomes" id="UP000184452">
    <property type="component" value="Unassembled WGS sequence"/>
</dbReference>
<dbReference type="UniPathway" id="UPA00148"/>
<evidence type="ECO:0000256" key="1">
    <source>
        <dbReference type="ARBA" id="ARBA00004953"/>
    </source>
</evidence>
<organism evidence="4 5">
    <name type="scientific">Nocardiopsis flavescens</name>
    <dbReference type="NCBI Taxonomy" id="758803"/>
    <lineage>
        <taxon>Bacteria</taxon>
        <taxon>Bacillati</taxon>
        <taxon>Actinomycetota</taxon>
        <taxon>Actinomycetes</taxon>
        <taxon>Streptosporangiales</taxon>
        <taxon>Nocardiopsidaceae</taxon>
        <taxon>Nocardiopsis</taxon>
    </lineage>
</organism>
<evidence type="ECO:0000256" key="3">
    <source>
        <dbReference type="ARBA" id="ARBA00023002"/>
    </source>
</evidence>
<dbReference type="PROSITE" id="PS51014">
    <property type="entry name" value="COBK_CBIJ"/>
    <property type="match status" value="1"/>
</dbReference>
<dbReference type="GO" id="GO:0016994">
    <property type="term" value="F:precorrin-6A reductase activity"/>
    <property type="evidence" value="ECO:0007669"/>
    <property type="project" value="InterPro"/>
</dbReference>